<dbReference type="AlphaFoldDB" id="A0A1H8G1H4"/>
<dbReference type="OrthoDB" id="3639868at2"/>
<evidence type="ECO:0000256" key="1">
    <source>
        <dbReference type="ARBA" id="ARBA00004141"/>
    </source>
</evidence>
<dbReference type="Pfam" id="PF00909">
    <property type="entry name" value="Ammonium_transp"/>
    <property type="match status" value="1"/>
</dbReference>
<accession>A0A1H8G1H4</accession>
<feature type="transmembrane region" description="Helical" evidence="5">
    <location>
        <begin position="150"/>
        <end position="173"/>
    </location>
</feature>
<dbReference type="RefSeq" id="WP_090610860.1">
    <property type="nucleotide sequence ID" value="NZ_CP067125.1"/>
</dbReference>
<name>A0A1H8G1H4_9RHOB</name>
<dbReference type="PANTHER" id="PTHR11730:SF60">
    <property type="entry name" value="RH50, ISOFORM D"/>
    <property type="match status" value="1"/>
</dbReference>
<evidence type="ECO:0000313" key="7">
    <source>
        <dbReference type="EMBL" id="SEN37178.1"/>
    </source>
</evidence>
<feature type="transmembrane region" description="Helical" evidence="5">
    <location>
        <begin position="392"/>
        <end position="419"/>
    </location>
</feature>
<evidence type="ECO:0000313" key="8">
    <source>
        <dbReference type="Proteomes" id="UP000199054"/>
    </source>
</evidence>
<reference evidence="7 8" key="1">
    <citation type="submission" date="2016-10" db="EMBL/GenBank/DDBJ databases">
        <authorList>
            <person name="de Groot N.N."/>
        </authorList>
    </citation>
    <scope>NUCLEOTIDE SEQUENCE [LARGE SCALE GENOMIC DNA]</scope>
    <source>
        <strain evidence="7 8">DSM 8512</strain>
    </source>
</reference>
<feature type="transmembrane region" description="Helical" evidence="5">
    <location>
        <begin position="351"/>
        <end position="372"/>
    </location>
</feature>
<dbReference type="SUPFAM" id="SSF111352">
    <property type="entry name" value="Ammonium transporter"/>
    <property type="match status" value="1"/>
</dbReference>
<keyword evidence="2 5" id="KW-0812">Transmembrane</keyword>
<keyword evidence="3 5" id="KW-1133">Transmembrane helix</keyword>
<dbReference type="GO" id="GO:0008519">
    <property type="term" value="F:ammonium channel activity"/>
    <property type="evidence" value="ECO:0007669"/>
    <property type="project" value="InterPro"/>
</dbReference>
<dbReference type="STRING" id="34002.SAMN04489859_100595"/>
<evidence type="ECO:0000256" key="5">
    <source>
        <dbReference type="SAM" id="Phobius"/>
    </source>
</evidence>
<feature type="domain" description="Ammonium transporter AmtB-like" evidence="6">
    <location>
        <begin position="32"/>
        <end position="442"/>
    </location>
</feature>
<evidence type="ECO:0000256" key="4">
    <source>
        <dbReference type="ARBA" id="ARBA00023136"/>
    </source>
</evidence>
<dbReference type="GO" id="GO:0097272">
    <property type="term" value="P:ammonium homeostasis"/>
    <property type="evidence" value="ECO:0007669"/>
    <property type="project" value="TreeGrafter"/>
</dbReference>
<feature type="transmembrane region" description="Helical" evidence="5">
    <location>
        <begin position="227"/>
        <end position="252"/>
    </location>
</feature>
<feature type="transmembrane region" description="Helical" evidence="5">
    <location>
        <begin position="185"/>
        <end position="206"/>
    </location>
</feature>
<keyword evidence="4 5" id="KW-0472">Membrane</keyword>
<dbReference type="Gene3D" id="1.10.3430.10">
    <property type="entry name" value="Ammonium transporter AmtB like domains"/>
    <property type="match status" value="1"/>
</dbReference>
<protein>
    <submittedName>
        <fullName evidence="7">Ammonia channel protein AmtB</fullName>
    </submittedName>
</protein>
<dbReference type="EMBL" id="FODE01000005">
    <property type="protein sequence ID" value="SEN37178.1"/>
    <property type="molecule type" value="Genomic_DNA"/>
</dbReference>
<comment type="subcellular location">
    <subcellularLocation>
        <location evidence="1">Membrane</location>
        <topology evidence="1">Multi-pass membrane protein</topology>
    </subcellularLocation>
</comment>
<dbReference type="PANTHER" id="PTHR11730">
    <property type="entry name" value="AMMONIUM TRANSPORTER"/>
    <property type="match status" value="1"/>
</dbReference>
<feature type="transmembrane region" description="Helical" evidence="5">
    <location>
        <begin position="121"/>
        <end position="143"/>
    </location>
</feature>
<feature type="transmembrane region" description="Helical" evidence="5">
    <location>
        <begin position="296"/>
        <end position="314"/>
    </location>
</feature>
<feature type="transmembrane region" description="Helical" evidence="5">
    <location>
        <begin position="272"/>
        <end position="289"/>
    </location>
</feature>
<keyword evidence="8" id="KW-1185">Reference proteome</keyword>
<dbReference type="GO" id="GO:0005886">
    <property type="term" value="C:plasma membrane"/>
    <property type="evidence" value="ECO:0007669"/>
    <property type="project" value="TreeGrafter"/>
</dbReference>
<evidence type="ECO:0000256" key="3">
    <source>
        <dbReference type="ARBA" id="ARBA00022989"/>
    </source>
</evidence>
<dbReference type="InterPro" id="IPR029020">
    <property type="entry name" value="Ammonium/urea_transptr"/>
</dbReference>
<dbReference type="InterPro" id="IPR024041">
    <property type="entry name" value="NH4_transpt_AmtB-like_dom"/>
</dbReference>
<sequence>METVAATLHAEQVTLNSLVQNLIYGSGTVGAILVVVGLLMIDAGTTRSNSLFNSTIEKTVGFFVGFSVYFLIGFGFWAGQYYIMEGGTLADSLADWWLGGALANGHAQNVDPAVFPGLNTFQIFVFFLACFAGIINVLLHFAVSERMKPLAYYITSAVAAVVSSALSLAVWGSVGPLTNAGFHDFFGVGFVYLFPAGMALVLVPMLGQRPGMFGPHPRVASYDAPSIGLAATGLMTIFAGLPMVILSCLFFFDPEALAVSVTMADTSVGIVFNNYGLAWAGGAITGAIIGYRKRSYAYLLLGPLAGYVAGAPGFDVYAPWQTFLVALFAPVVSWVIYEATLKRGIDEHKLFPLFLGAGVYGMIMVGLIKAGTPHGGYFGITEGPYAFQHGQIGVLMQLVGVAVCIGTGMVTAFILSFVLKHTVGLHVDEDDQATGLDEIYWGMKPNGSPQPQQF</sequence>
<feature type="transmembrane region" description="Helical" evidence="5">
    <location>
        <begin position="22"/>
        <end position="41"/>
    </location>
</feature>
<proteinExistence type="predicted"/>
<evidence type="ECO:0000259" key="6">
    <source>
        <dbReference type="Pfam" id="PF00909"/>
    </source>
</evidence>
<dbReference type="Proteomes" id="UP000199054">
    <property type="component" value="Unassembled WGS sequence"/>
</dbReference>
<evidence type="ECO:0000256" key="2">
    <source>
        <dbReference type="ARBA" id="ARBA00022692"/>
    </source>
</evidence>
<gene>
    <name evidence="7" type="ORF">SAMN04489859_100595</name>
</gene>
<organism evidence="7 8">
    <name type="scientific">Paracoccus alcaliphilus</name>
    <dbReference type="NCBI Taxonomy" id="34002"/>
    <lineage>
        <taxon>Bacteria</taxon>
        <taxon>Pseudomonadati</taxon>
        <taxon>Pseudomonadota</taxon>
        <taxon>Alphaproteobacteria</taxon>
        <taxon>Rhodobacterales</taxon>
        <taxon>Paracoccaceae</taxon>
        <taxon>Paracoccus</taxon>
    </lineage>
</organism>
<feature type="transmembrane region" description="Helical" evidence="5">
    <location>
        <begin position="320"/>
        <end position="339"/>
    </location>
</feature>
<feature type="transmembrane region" description="Helical" evidence="5">
    <location>
        <begin position="62"/>
        <end position="83"/>
    </location>
</feature>